<dbReference type="InterPro" id="IPR039421">
    <property type="entry name" value="Type_1_exporter"/>
</dbReference>
<dbReference type="Proteomes" id="UP001212160">
    <property type="component" value="Unassembled WGS sequence"/>
</dbReference>
<name>A0AAW6DJS3_MEDGN</name>
<feature type="domain" description="ABC transporter" evidence="1">
    <location>
        <begin position="2"/>
        <end position="115"/>
    </location>
</feature>
<dbReference type="Pfam" id="PF00005">
    <property type="entry name" value="ABC_tran"/>
    <property type="match status" value="1"/>
</dbReference>
<sequence length="166" mass="18476">MYQAQQGEIKIQGCPVSMQGVEKLREKLAVIPQNPYLFQGTIEENINVDGKFSYEEVVSACEKSGALAFITKLENGFDYQIGKNAVKLSGGEKQKIAVVRALLKEADILLMDEATEGYDAESSMALHRLLCAELAEKTIIFVTHRYEELEGVDKVYRLSNGVINQI</sequence>
<organism evidence="2 3">
    <name type="scientific">Mediterraneibacter gnavus</name>
    <name type="common">Ruminococcus gnavus</name>
    <dbReference type="NCBI Taxonomy" id="33038"/>
    <lineage>
        <taxon>Bacteria</taxon>
        <taxon>Bacillati</taxon>
        <taxon>Bacillota</taxon>
        <taxon>Clostridia</taxon>
        <taxon>Lachnospirales</taxon>
        <taxon>Lachnospiraceae</taxon>
        <taxon>Mediterraneibacter</taxon>
    </lineage>
</organism>
<keyword evidence="2" id="KW-0067">ATP-binding</keyword>
<comment type="caution">
    <text evidence="2">The sequence shown here is derived from an EMBL/GenBank/DDBJ whole genome shotgun (WGS) entry which is preliminary data.</text>
</comment>
<accession>A0AAW6DJS3</accession>
<dbReference type="PANTHER" id="PTHR24221">
    <property type="entry name" value="ATP-BINDING CASSETTE SUB-FAMILY B"/>
    <property type="match status" value="1"/>
</dbReference>
<dbReference type="SUPFAM" id="SSF52540">
    <property type="entry name" value="P-loop containing nucleoside triphosphate hydrolases"/>
    <property type="match status" value="1"/>
</dbReference>
<proteinExistence type="predicted"/>
<keyword evidence="2" id="KW-0547">Nucleotide-binding</keyword>
<reference evidence="2" key="1">
    <citation type="submission" date="2023-01" db="EMBL/GenBank/DDBJ databases">
        <title>Human gut microbiome strain richness.</title>
        <authorList>
            <person name="Chen-Liaw A."/>
        </authorList>
    </citation>
    <scope>NUCLEOTIDE SEQUENCE</scope>
    <source>
        <strain evidence="2">RTP21484st1_H11_RTP21484_190118</strain>
    </source>
</reference>
<protein>
    <submittedName>
        <fullName evidence="2">ABC transporter ATP-binding protein</fullName>
    </submittedName>
</protein>
<gene>
    <name evidence="2" type="ORF">PNW85_09845</name>
</gene>
<dbReference type="InterPro" id="IPR003439">
    <property type="entry name" value="ABC_transporter-like_ATP-bd"/>
</dbReference>
<evidence type="ECO:0000313" key="2">
    <source>
        <dbReference type="EMBL" id="MDB8686976.1"/>
    </source>
</evidence>
<dbReference type="GO" id="GO:0005524">
    <property type="term" value="F:ATP binding"/>
    <property type="evidence" value="ECO:0007669"/>
    <property type="project" value="UniProtKB-KW"/>
</dbReference>
<dbReference type="InterPro" id="IPR027417">
    <property type="entry name" value="P-loop_NTPase"/>
</dbReference>
<dbReference type="AlphaFoldDB" id="A0AAW6DJS3"/>
<dbReference type="Gene3D" id="3.40.50.300">
    <property type="entry name" value="P-loop containing nucleotide triphosphate hydrolases"/>
    <property type="match status" value="1"/>
</dbReference>
<dbReference type="GO" id="GO:0016887">
    <property type="term" value="F:ATP hydrolysis activity"/>
    <property type="evidence" value="ECO:0007669"/>
    <property type="project" value="InterPro"/>
</dbReference>
<dbReference type="EMBL" id="JAQMLA010000025">
    <property type="protein sequence ID" value="MDB8686976.1"/>
    <property type="molecule type" value="Genomic_DNA"/>
</dbReference>
<dbReference type="RefSeq" id="WP_272107899.1">
    <property type="nucleotide sequence ID" value="NZ_DAWDPA010000021.1"/>
</dbReference>
<dbReference type="GO" id="GO:0042626">
    <property type="term" value="F:ATPase-coupled transmembrane transporter activity"/>
    <property type="evidence" value="ECO:0007669"/>
    <property type="project" value="TreeGrafter"/>
</dbReference>
<evidence type="ECO:0000313" key="3">
    <source>
        <dbReference type="Proteomes" id="UP001212160"/>
    </source>
</evidence>
<dbReference type="PANTHER" id="PTHR24221:SF654">
    <property type="entry name" value="ATP-BINDING CASSETTE SUB-FAMILY B MEMBER 6"/>
    <property type="match status" value="1"/>
</dbReference>
<evidence type="ECO:0000259" key="1">
    <source>
        <dbReference type="Pfam" id="PF00005"/>
    </source>
</evidence>